<dbReference type="EMBL" id="JACGWM010000011">
    <property type="protein sequence ID" value="KAL0342564.1"/>
    <property type="molecule type" value="Genomic_DNA"/>
</dbReference>
<evidence type="ECO:0000259" key="1">
    <source>
        <dbReference type="Pfam" id="PF00078"/>
    </source>
</evidence>
<name>A0AAW2NIB3_9LAMI</name>
<protein>
    <recommendedName>
        <fullName evidence="1">Reverse transcriptase domain-containing protein</fullName>
    </recommendedName>
</protein>
<comment type="caution">
    <text evidence="2">The sequence shown here is derived from an EMBL/GenBank/DDBJ whole genome shotgun (WGS) entry which is preliminary data.</text>
</comment>
<dbReference type="PANTHER" id="PTHR46890">
    <property type="entry name" value="NON-LTR RETROLELEMENT REVERSE TRANSCRIPTASE-LIKE PROTEIN-RELATED"/>
    <property type="match status" value="1"/>
</dbReference>
<dbReference type="SUPFAM" id="SSF56672">
    <property type="entry name" value="DNA/RNA polymerases"/>
    <property type="match status" value="1"/>
</dbReference>
<reference evidence="2" key="2">
    <citation type="journal article" date="2024" name="Plant">
        <title>Genomic evolution and insights into agronomic trait innovations of Sesamum species.</title>
        <authorList>
            <person name="Miao H."/>
            <person name="Wang L."/>
            <person name="Qu L."/>
            <person name="Liu H."/>
            <person name="Sun Y."/>
            <person name="Le M."/>
            <person name="Wang Q."/>
            <person name="Wei S."/>
            <person name="Zheng Y."/>
            <person name="Lin W."/>
            <person name="Duan Y."/>
            <person name="Cao H."/>
            <person name="Xiong S."/>
            <person name="Wang X."/>
            <person name="Wei L."/>
            <person name="Li C."/>
            <person name="Ma Q."/>
            <person name="Ju M."/>
            <person name="Zhao R."/>
            <person name="Li G."/>
            <person name="Mu C."/>
            <person name="Tian Q."/>
            <person name="Mei H."/>
            <person name="Zhang T."/>
            <person name="Gao T."/>
            <person name="Zhang H."/>
        </authorList>
    </citation>
    <scope>NUCLEOTIDE SEQUENCE</scope>
    <source>
        <strain evidence="2">KEN8</strain>
    </source>
</reference>
<organism evidence="2">
    <name type="scientific">Sesamum calycinum</name>
    <dbReference type="NCBI Taxonomy" id="2727403"/>
    <lineage>
        <taxon>Eukaryota</taxon>
        <taxon>Viridiplantae</taxon>
        <taxon>Streptophyta</taxon>
        <taxon>Embryophyta</taxon>
        <taxon>Tracheophyta</taxon>
        <taxon>Spermatophyta</taxon>
        <taxon>Magnoliopsida</taxon>
        <taxon>eudicotyledons</taxon>
        <taxon>Gunneridae</taxon>
        <taxon>Pentapetalae</taxon>
        <taxon>asterids</taxon>
        <taxon>lamiids</taxon>
        <taxon>Lamiales</taxon>
        <taxon>Pedaliaceae</taxon>
        <taxon>Sesamum</taxon>
    </lineage>
</organism>
<dbReference type="InterPro" id="IPR000477">
    <property type="entry name" value="RT_dom"/>
</dbReference>
<reference evidence="2" key="1">
    <citation type="submission" date="2020-06" db="EMBL/GenBank/DDBJ databases">
        <authorList>
            <person name="Li T."/>
            <person name="Hu X."/>
            <person name="Zhang T."/>
            <person name="Song X."/>
            <person name="Zhang H."/>
            <person name="Dai N."/>
            <person name="Sheng W."/>
            <person name="Hou X."/>
            <person name="Wei L."/>
        </authorList>
    </citation>
    <scope>NUCLEOTIDE SEQUENCE</scope>
    <source>
        <strain evidence="2">KEN8</strain>
        <tissue evidence="2">Leaf</tissue>
    </source>
</reference>
<dbReference type="InterPro" id="IPR052343">
    <property type="entry name" value="Retrotransposon-Effector_Assoc"/>
</dbReference>
<dbReference type="InterPro" id="IPR043502">
    <property type="entry name" value="DNA/RNA_pol_sf"/>
</dbReference>
<evidence type="ECO:0000313" key="2">
    <source>
        <dbReference type="EMBL" id="KAL0342564.1"/>
    </source>
</evidence>
<dbReference type="Pfam" id="PF00078">
    <property type="entry name" value="RVT_1"/>
    <property type="match status" value="1"/>
</dbReference>
<gene>
    <name evidence="2" type="ORF">Scaly_1919000</name>
</gene>
<sequence>MLFMWLSKRPLTVLLSLSYFTFTFPVASYVTGLRATEEVFCVNIRKKQKIESLCRGISTALKAKFRHNRGAIATTVLLPKVNTTLSNTCTRSREVEQQLITQRRRKMKAEKAGELQFREKKKGVCSSVSEVEKSRAIYRRMPSRLRLVLDKLISPSQNAFVLGRSIGDNILLAQELFAGYNRQGLPMRCALKVDLRKAYDTVEWDFLSAVLQLFGFPGTFIGWVEECVTTPMFSVCINGNPHGFFKGARGLRQGDPMSPFLFVLIMEMTSFYCKADVASVGFLDTGWTNSPNCPSYMLTTKESA</sequence>
<proteinExistence type="predicted"/>
<accession>A0AAW2NIB3</accession>
<dbReference type="AlphaFoldDB" id="A0AAW2NIB3"/>
<feature type="domain" description="Reverse transcriptase" evidence="1">
    <location>
        <begin position="134"/>
        <end position="271"/>
    </location>
</feature>
<dbReference type="PANTHER" id="PTHR46890:SF48">
    <property type="entry name" value="RNA-DIRECTED DNA POLYMERASE"/>
    <property type="match status" value="1"/>
</dbReference>